<proteinExistence type="predicted"/>
<dbReference type="PROSITE" id="PS51257">
    <property type="entry name" value="PROKAR_LIPOPROTEIN"/>
    <property type="match status" value="1"/>
</dbReference>
<gene>
    <name evidence="1" type="ORF">MAA8898_00930</name>
</gene>
<accession>A0A238K3U4</accession>
<dbReference type="AlphaFoldDB" id="A0A238K3U4"/>
<evidence type="ECO:0008006" key="3">
    <source>
        <dbReference type="Google" id="ProtNLM"/>
    </source>
</evidence>
<reference evidence="1 2" key="1">
    <citation type="submission" date="2017-05" db="EMBL/GenBank/DDBJ databases">
        <authorList>
            <person name="Song R."/>
            <person name="Chenine A.L."/>
            <person name="Ruprecht R.M."/>
        </authorList>
    </citation>
    <scope>NUCLEOTIDE SEQUENCE [LARGE SCALE GENOMIC DNA]</scope>
    <source>
        <strain evidence="1 2">CECT 8898</strain>
    </source>
</reference>
<evidence type="ECO:0000313" key="2">
    <source>
        <dbReference type="Proteomes" id="UP000207598"/>
    </source>
</evidence>
<organism evidence="1 2">
    <name type="scientific">Maliponia aquimaris</name>
    <dbReference type="NCBI Taxonomy" id="1673631"/>
    <lineage>
        <taxon>Bacteria</taxon>
        <taxon>Pseudomonadati</taxon>
        <taxon>Pseudomonadota</taxon>
        <taxon>Alphaproteobacteria</taxon>
        <taxon>Rhodobacterales</taxon>
        <taxon>Paracoccaceae</taxon>
        <taxon>Maliponia</taxon>
    </lineage>
</organism>
<keyword evidence="2" id="KW-1185">Reference proteome</keyword>
<dbReference type="EMBL" id="FXYF01000002">
    <property type="protein sequence ID" value="SMX36616.1"/>
    <property type="molecule type" value="Genomic_DNA"/>
</dbReference>
<protein>
    <recommendedName>
        <fullName evidence="3">Lipoprotein</fullName>
    </recommendedName>
</protein>
<sequence>MMTRVLCVVLMAASLGGCERAGIFRSDAPVFDGQRFRGQVKSERKARQTFTVTINQVSKSAVGAVAAAEYKATQHCIQYFGTSDIDWVVGPDARPLPVANDTLTLRGVCRDV</sequence>
<name>A0A238K3U4_9RHOB</name>
<dbReference type="Proteomes" id="UP000207598">
    <property type="component" value="Unassembled WGS sequence"/>
</dbReference>
<evidence type="ECO:0000313" key="1">
    <source>
        <dbReference type="EMBL" id="SMX36616.1"/>
    </source>
</evidence>